<evidence type="ECO:0000313" key="2">
    <source>
        <dbReference type="Proteomes" id="UP000307164"/>
    </source>
</evidence>
<organism evidence="1 2">
    <name type="scientific">Pseudoalteromonas aurantia</name>
    <dbReference type="NCBI Taxonomy" id="43654"/>
    <lineage>
        <taxon>Bacteria</taxon>
        <taxon>Pseudomonadati</taxon>
        <taxon>Pseudomonadota</taxon>
        <taxon>Gammaproteobacteria</taxon>
        <taxon>Alteromonadales</taxon>
        <taxon>Pseudoalteromonadaceae</taxon>
        <taxon>Pseudoalteromonas</taxon>
    </lineage>
</organism>
<dbReference type="Proteomes" id="UP000307164">
    <property type="component" value="Unassembled WGS sequence"/>
</dbReference>
<name>A0ABY2VUP3_9GAMM</name>
<proteinExistence type="predicted"/>
<reference evidence="2" key="1">
    <citation type="submission" date="2019-06" db="EMBL/GenBank/DDBJ databases">
        <title>Co-occurence of chitin degradation, pigmentation and bioactivity in marine Pseudoalteromonas.</title>
        <authorList>
            <person name="Sonnenschein E.C."/>
            <person name="Bech P.K."/>
        </authorList>
    </citation>
    <scope>NUCLEOTIDE SEQUENCE [LARGE SCALE GENOMIC DNA]</scope>
    <source>
        <strain evidence="2">S3895</strain>
    </source>
</reference>
<evidence type="ECO:0008006" key="3">
    <source>
        <dbReference type="Google" id="ProtNLM"/>
    </source>
</evidence>
<protein>
    <recommendedName>
        <fullName evidence="3">MAE-28990/MAE-18760-like HEPN domain-containing protein</fullName>
    </recommendedName>
</protein>
<sequence length="242" mass="28409">MTAKDLPIVEDFRTPSNVMLPDDRSNLVGLNSIEQLHEAINEYRLDKSIPENIRIQFATAKNLILYSYYVYRFFPIAKHQLFVVLEHAIKECIGEQVLQDYRKAKNRKRTKNSGGFSMGLKLSLNYLVEHDLIKNEDFRVWQEGKAREAWERYKIQVSKKMEEENIQCYELDENEVDYDGFNYESDYVSVLANILPKVRNSLAHGSNYLSASTVHDLEIVTTIINKMFERYCQVTREFSNNE</sequence>
<keyword evidence="2" id="KW-1185">Reference proteome</keyword>
<accession>A0ABY2VUP3</accession>
<comment type="caution">
    <text evidence="1">The sequence shown here is derived from an EMBL/GenBank/DDBJ whole genome shotgun (WGS) entry which is preliminary data.</text>
</comment>
<evidence type="ECO:0000313" key="1">
    <source>
        <dbReference type="EMBL" id="TMO72022.1"/>
    </source>
</evidence>
<dbReference type="RefSeq" id="WP_138676681.1">
    <property type="nucleotide sequence ID" value="NZ_PNBW01000087.1"/>
</dbReference>
<gene>
    <name evidence="1" type="ORF">CWC20_16150</name>
</gene>
<dbReference type="EMBL" id="PNBW01000087">
    <property type="protein sequence ID" value="TMO72022.1"/>
    <property type="molecule type" value="Genomic_DNA"/>
</dbReference>